<reference evidence="11" key="1">
    <citation type="submission" date="2021-05" db="UniProtKB">
        <authorList>
            <consortium name="EnsemblPlants"/>
        </authorList>
    </citation>
    <scope>IDENTIFICATION</scope>
    <source>
        <strain evidence="11">subsp. malaccensis</strain>
    </source>
</reference>
<dbReference type="GO" id="GO:0005783">
    <property type="term" value="C:endoplasmic reticulum"/>
    <property type="evidence" value="ECO:0007669"/>
    <property type="project" value="EnsemblPlants"/>
</dbReference>
<dbReference type="GO" id="GO:0004521">
    <property type="term" value="F:RNA endonuclease activity"/>
    <property type="evidence" value="ECO:0000318"/>
    <property type="project" value="GO_Central"/>
</dbReference>
<feature type="active site" evidence="8">
    <location>
        <position position="74"/>
    </location>
</feature>
<evidence type="ECO:0000256" key="5">
    <source>
        <dbReference type="ARBA" id="ARBA00022801"/>
    </source>
</evidence>
<dbReference type="InterPro" id="IPR036430">
    <property type="entry name" value="RNase_T2-like_sf"/>
</dbReference>
<feature type="active site" evidence="8">
    <location>
        <position position="132"/>
    </location>
</feature>
<evidence type="ECO:0000256" key="10">
    <source>
        <dbReference type="SAM" id="SignalP"/>
    </source>
</evidence>
<name>A0A804JZM5_MUSAM</name>
<dbReference type="AlphaFoldDB" id="A0A804JZM5"/>
<organism evidence="11 12">
    <name type="scientific">Musa acuminata subsp. malaccensis</name>
    <name type="common">Wild banana</name>
    <name type="synonym">Musa malaccensis</name>
    <dbReference type="NCBI Taxonomy" id="214687"/>
    <lineage>
        <taxon>Eukaryota</taxon>
        <taxon>Viridiplantae</taxon>
        <taxon>Streptophyta</taxon>
        <taxon>Embryophyta</taxon>
        <taxon>Tracheophyta</taxon>
        <taxon>Spermatophyta</taxon>
        <taxon>Magnoliopsida</taxon>
        <taxon>Liliopsida</taxon>
        <taxon>Zingiberales</taxon>
        <taxon>Musaceae</taxon>
        <taxon>Musa</taxon>
    </lineage>
</organism>
<evidence type="ECO:0000256" key="4">
    <source>
        <dbReference type="ARBA" id="ARBA00022759"/>
    </source>
</evidence>
<evidence type="ECO:0000256" key="6">
    <source>
        <dbReference type="ARBA" id="ARBA00023157"/>
    </source>
</evidence>
<keyword evidence="12" id="KW-1185">Reference proteome</keyword>
<dbReference type="InterPro" id="IPR033697">
    <property type="entry name" value="Ribonuclease_T2_eukaryotic"/>
</dbReference>
<dbReference type="PROSITE" id="PS00531">
    <property type="entry name" value="RNASE_T2_2"/>
    <property type="match status" value="1"/>
</dbReference>
<dbReference type="GO" id="GO:0016075">
    <property type="term" value="P:rRNA catabolic process"/>
    <property type="evidence" value="ECO:0007669"/>
    <property type="project" value="EnsemblPlants"/>
</dbReference>
<dbReference type="GO" id="GO:0016787">
    <property type="term" value="F:hydrolase activity"/>
    <property type="evidence" value="ECO:0007669"/>
    <property type="project" value="UniProtKB-KW"/>
</dbReference>
<dbReference type="PANTHER" id="PTHR11240">
    <property type="entry name" value="RIBONUCLEASE T2"/>
    <property type="match status" value="1"/>
</dbReference>
<feature type="active site" evidence="8">
    <location>
        <position position="136"/>
    </location>
</feature>
<keyword evidence="5" id="KW-0378">Hydrolase</keyword>
<protein>
    <submittedName>
        <fullName evidence="11">Uncharacterized protein</fullName>
    </submittedName>
</protein>
<dbReference type="OrthoDB" id="435754at2759"/>
<dbReference type="InParanoid" id="A0A804JZM5"/>
<dbReference type="CDD" id="cd01061">
    <property type="entry name" value="RNase_T2_euk"/>
    <property type="match status" value="1"/>
</dbReference>
<dbReference type="GO" id="GO:0006401">
    <property type="term" value="P:RNA catabolic process"/>
    <property type="evidence" value="ECO:0000318"/>
    <property type="project" value="GO_Central"/>
</dbReference>
<keyword evidence="2" id="KW-0540">Nuclease</keyword>
<dbReference type="OMA" id="SWSPTFC"/>
<comment type="similarity">
    <text evidence="1 9">Belongs to the RNase T2 family.</text>
</comment>
<evidence type="ECO:0000256" key="8">
    <source>
        <dbReference type="PIRSR" id="PIRSR633697-1"/>
    </source>
</evidence>
<dbReference type="Gene3D" id="3.90.730.10">
    <property type="entry name" value="Ribonuclease T2-like"/>
    <property type="match status" value="1"/>
</dbReference>
<evidence type="ECO:0000256" key="3">
    <source>
        <dbReference type="ARBA" id="ARBA00022729"/>
    </source>
</evidence>
<evidence type="ECO:0000256" key="1">
    <source>
        <dbReference type="ARBA" id="ARBA00007469"/>
    </source>
</evidence>
<dbReference type="EnsemblPlants" id="Ma07_t25180.1">
    <property type="protein sequence ID" value="Ma07_p25180.1"/>
    <property type="gene ID" value="Ma07_g25180"/>
</dbReference>
<dbReference type="FunFam" id="3.90.730.10:FF:000007">
    <property type="entry name" value="Ribonuclease T2"/>
    <property type="match status" value="1"/>
</dbReference>
<keyword evidence="6" id="KW-1015">Disulfide bond</keyword>
<feature type="signal peptide" evidence="10">
    <location>
        <begin position="1"/>
        <end position="19"/>
    </location>
</feature>
<proteinExistence type="inferred from homology"/>
<evidence type="ECO:0000256" key="9">
    <source>
        <dbReference type="RuleBase" id="RU004328"/>
    </source>
</evidence>
<evidence type="ECO:0000256" key="7">
    <source>
        <dbReference type="ARBA" id="ARBA00023239"/>
    </source>
</evidence>
<dbReference type="KEGG" id="mus:103992665"/>
<dbReference type="GO" id="GO:0010168">
    <property type="term" value="C:ER body"/>
    <property type="evidence" value="ECO:0007669"/>
    <property type="project" value="EnsemblPlants"/>
</dbReference>
<dbReference type="Proteomes" id="UP000012960">
    <property type="component" value="Unplaced"/>
</dbReference>
<feature type="chain" id="PRO_5032931916" evidence="10">
    <location>
        <begin position="20"/>
        <end position="270"/>
    </location>
</feature>
<dbReference type="Gramene" id="Ma07_t25180.1">
    <property type="protein sequence ID" value="Ma07_p25180.1"/>
    <property type="gene ID" value="Ma07_g25180"/>
</dbReference>
<keyword evidence="4" id="KW-0255">Endonuclease</keyword>
<dbReference type="PANTHER" id="PTHR11240:SF22">
    <property type="entry name" value="RIBONUCLEASE T2"/>
    <property type="match status" value="1"/>
</dbReference>
<evidence type="ECO:0000313" key="12">
    <source>
        <dbReference type="Proteomes" id="UP000012960"/>
    </source>
</evidence>
<dbReference type="GeneID" id="103992665"/>
<dbReference type="GO" id="GO:0003723">
    <property type="term" value="F:RNA binding"/>
    <property type="evidence" value="ECO:0007669"/>
    <property type="project" value="InterPro"/>
</dbReference>
<dbReference type="GO" id="GO:0010507">
    <property type="term" value="P:negative regulation of autophagy"/>
    <property type="evidence" value="ECO:0007669"/>
    <property type="project" value="EnsemblPlants"/>
</dbReference>
<dbReference type="GO" id="GO:0033897">
    <property type="term" value="F:ribonuclease T2 activity"/>
    <property type="evidence" value="ECO:0007669"/>
    <property type="project" value="InterPro"/>
</dbReference>
<dbReference type="Pfam" id="PF00445">
    <property type="entry name" value="Ribonuclease_T2"/>
    <property type="match status" value="1"/>
</dbReference>
<dbReference type="FunCoup" id="A0A804JZM5">
    <property type="interactions" value="1251"/>
</dbReference>
<dbReference type="GO" id="GO:0005773">
    <property type="term" value="C:vacuole"/>
    <property type="evidence" value="ECO:0007669"/>
    <property type="project" value="EnsemblPlants"/>
</dbReference>
<sequence>MACVMRLLGLLFVLVCSLSLPLPSFHSVVATGQREFDYFVLALLWPGTICQATHHCCSSNACCRSNPLPEFTIHGLWTDYNDGSWPACCSHSDFDIKKITSLLPTLEKYWPSLYCSSSSLCFGGKGLFWAHEWEKHGTCSYPIIQDEYSYFSTALGLYFKNNMTEVLNNAGILATNGEKYPLGDVVATIKRAFGATPLLVCKHGSLEELRLCFYKDYKPRDCVTGSDILNGMPHSRNSCPRYITLPTYAPLGLADSSKMALEAFDALTVA</sequence>
<evidence type="ECO:0000313" key="11">
    <source>
        <dbReference type="EnsemblPlants" id="Ma07_p25180.1"/>
    </source>
</evidence>
<dbReference type="GO" id="GO:0005576">
    <property type="term" value="C:extracellular region"/>
    <property type="evidence" value="ECO:0000318"/>
    <property type="project" value="GO_Central"/>
</dbReference>
<dbReference type="SUPFAM" id="SSF55895">
    <property type="entry name" value="Ribonuclease Rh-like"/>
    <property type="match status" value="1"/>
</dbReference>
<dbReference type="InterPro" id="IPR033130">
    <property type="entry name" value="RNase_T2_His_AS_2"/>
</dbReference>
<dbReference type="InterPro" id="IPR001568">
    <property type="entry name" value="RNase_T2-like"/>
</dbReference>
<evidence type="ECO:0000256" key="2">
    <source>
        <dbReference type="ARBA" id="ARBA00022722"/>
    </source>
</evidence>
<accession>A0A804JZM5</accession>
<keyword evidence="3 10" id="KW-0732">Signal</keyword>
<keyword evidence="7" id="KW-0456">Lyase</keyword>